<evidence type="ECO:0000256" key="4">
    <source>
        <dbReference type="PIRSR" id="PIRSR620019-2"/>
    </source>
</evidence>
<organism evidence="6">
    <name type="scientific">bacterium 19CA01SA08</name>
    <dbReference type="NCBI Taxonomy" id="2920574"/>
    <lineage>
        <taxon>Bacteria</taxon>
    </lineage>
</organism>
<name>A0AAU6VYR7_UNCXX</name>
<proteinExistence type="predicted"/>
<dbReference type="PANTHER" id="PTHR43300:SF7">
    <property type="entry name" value="UDP-N-ACETYLBACILLOSAMINE N-ACETYLTRANSFERASE"/>
    <property type="match status" value="1"/>
</dbReference>
<feature type="binding site" evidence="4">
    <location>
        <position position="68"/>
    </location>
    <ligand>
        <name>substrate</name>
    </ligand>
</feature>
<feature type="active site" description="Proton acceptor" evidence="3">
    <location>
        <position position="135"/>
    </location>
</feature>
<dbReference type="CDD" id="cd03360">
    <property type="entry name" value="LbH_AT_putative"/>
    <property type="match status" value="1"/>
</dbReference>
<dbReference type="PROSITE" id="PS00101">
    <property type="entry name" value="HEXAPEP_TRANSFERASES"/>
    <property type="match status" value="1"/>
</dbReference>
<feature type="binding site" evidence="4">
    <location>
        <position position="144"/>
    </location>
    <ligand>
        <name>acetyl-CoA</name>
        <dbReference type="ChEBI" id="CHEBI:57288"/>
    </ligand>
</feature>
<dbReference type="InterPro" id="IPR050179">
    <property type="entry name" value="Trans_hexapeptide_repeat"/>
</dbReference>
<evidence type="ECO:0000256" key="3">
    <source>
        <dbReference type="PIRSR" id="PIRSR620019-1"/>
    </source>
</evidence>
<feature type="domain" description="PglD N-terminal" evidence="5">
    <location>
        <begin position="5"/>
        <end position="80"/>
    </location>
</feature>
<feature type="binding site" evidence="4">
    <location>
        <begin position="32"/>
        <end position="33"/>
    </location>
    <ligand>
        <name>substrate</name>
    </ligand>
</feature>
<dbReference type="NCBIfam" id="TIGR03570">
    <property type="entry name" value="NeuD_NnaD"/>
    <property type="match status" value="1"/>
</dbReference>
<dbReference type="GO" id="GO:0016740">
    <property type="term" value="F:transferase activity"/>
    <property type="evidence" value="ECO:0007669"/>
    <property type="project" value="UniProtKB-KW"/>
</dbReference>
<evidence type="ECO:0000256" key="1">
    <source>
        <dbReference type="ARBA" id="ARBA00022679"/>
    </source>
</evidence>
<dbReference type="EMBL" id="CP095355">
    <property type="protein sequence ID" value="XAG91009.1"/>
    <property type="molecule type" value="Genomic_DNA"/>
</dbReference>
<dbReference type="PANTHER" id="PTHR43300">
    <property type="entry name" value="ACETYLTRANSFERASE"/>
    <property type="match status" value="1"/>
</dbReference>
<keyword evidence="1" id="KW-0808">Transferase</keyword>
<dbReference type="AlphaFoldDB" id="A0AAU6VYR7"/>
<dbReference type="Gene3D" id="2.160.10.10">
    <property type="entry name" value="Hexapeptide repeat proteins"/>
    <property type="match status" value="1"/>
</dbReference>
<dbReference type="Pfam" id="PF00132">
    <property type="entry name" value="Hexapep"/>
    <property type="match status" value="1"/>
</dbReference>
<gene>
    <name evidence="6" type="ORF">MRN67_14440</name>
</gene>
<evidence type="ECO:0000313" key="6">
    <source>
        <dbReference type="EMBL" id="XAG91009.1"/>
    </source>
</evidence>
<accession>A0AAU6VYR7</accession>
<dbReference type="InterPro" id="IPR020019">
    <property type="entry name" value="AcTrfase_PglD-like"/>
</dbReference>
<dbReference type="Gene3D" id="3.40.50.20">
    <property type="match status" value="1"/>
</dbReference>
<dbReference type="SUPFAM" id="SSF51161">
    <property type="entry name" value="Trimeric LpxA-like enzymes"/>
    <property type="match status" value="1"/>
</dbReference>
<feature type="site" description="Increases basicity of active site His" evidence="3">
    <location>
        <position position="136"/>
    </location>
</feature>
<sequence length="207" mass="21553">MKRCAIFGAGGHGKVVAELAELNGYQNVVFFDDNWPKLKSVEHWPVVGCYDSLLSTAKNYLLTVIAIGDNRARLKIQNKLLLSGACFGVLVHPSASVSRYASLGIGTVVMANAVVNPFATVGCACIINTSATVDHDSNLADGVHISPGANLAGAVFVGKRSWIGIGSQVKQRVEIGDDVTVGAGSTVINNIPELQIVVGSPAKPIAG</sequence>
<dbReference type="InterPro" id="IPR011004">
    <property type="entry name" value="Trimer_LpxA-like_sf"/>
</dbReference>
<dbReference type="Pfam" id="PF17836">
    <property type="entry name" value="PglD_N"/>
    <property type="match status" value="1"/>
</dbReference>
<dbReference type="InterPro" id="IPR001451">
    <property type="entry name" value="Hexapep"/>
</dbReference>
<protein>
    <submittedName>
        <fullName evidence="6">Acetyltransferase</fullName>
    </submittedName>
</protein>
<dbReference type="InterPro" id="IPR041561">
    <property type="entry name" value="PglD_N"/>
</dbReference>
<evidence type="ECO:0000259" key="5">
    <source>
        <dbReference type="Pfam" id="PF17836"/>
    </source>
</evidence>
<evidence type="ECO:0000256" key="2">
    <source>
        <dbReference type="ARBA" id="ARBA00022737"/>
    </source>
</evidence>
<dbReference type="InterPro" id="IPR018357">
    <property type="entry name" value="Hexapep_transf_CS"/>
</dbReference>
<keyword evidence="2" id="KW-0677">Repeat</keyword>
<feature type="binding site" evidence="4">
    <location>
        <position position="165"/>
    </location>
    <ligand>
        <name>acetyl-CoA</name>
        <dbReference type="ChEBI" id="CHEBI:57288"/>
    </ligand>
</feature>
<reference evidence="6" key="1">
    <citation type="submission" date="2022-03" db="EMBL/GenBank/DDBJ databases">
        <title>Sea Food Isolates.</title>
        <authorList>
            <person name="Li c."/>
        </authorList>
    </citation>
    <scope>NUCLEOTIDE SEQUENCE</scope>
    <source>
        <strain evidence="6">19CA01SA08</strain>
    </source>
</reference>